<dbReference type="Proteomes" id="UP000238348">
    <property type="component" value="Chromosome"/>
</dbReference>
<evidence type="ECO:0000313" key="3">
    <source>
        <dbReference type="Proteomes" id="UP000238348"/>
    </source>
</evidence>
<feature type="region of interest" description="Disordered" evidence="1">
    <location>
        <begin position="295"/>
        <end position="319"/>
    </location>
</feature>
<organism evidence="2 3">
    <name type="scientific">Sorangium cellulosum</name>
    <name type="common">Polyangium cellulosum</name>
    <dbReference type="NCBI Taxonomy" id="56"/>
    <lineage>
        <taxon>Bacteria</taxon>
        <taxon>Pseudomonadati</taxon>
        <taxon>Myxococcota</taxon>
        <taxon>Polyangia</taxon>
        <taxon>Polyangiales</taxon>
        <taxon>Polyangiaceae</taxon>
        <taxon>Sorangium</taxon>
    </lineage>
</organism>
<proteinExistence type="predicted"/>
<reference evidence="2 3" key="1">
    <citation type="submission" date="2015-09" db="EMBL/GenBank/DDBJ databases">
        <title>Sorangium comparison.</title>
        <authorList>
            <person name="Zaburannyi N."/>
            <person name="Bunk B."/>
            <person name="Overmann J."/>
            <person name="Mueller R."/>
        </authorList>
    </citation>
    <scope>NUCLEOTIDE SEQUENCE [LARGE SCALE GENOMIC DNA]</scope>
    <source>
        <strain evidence="2 3">So ce26</strain>
    </source>
</reference>
<sequence>MIWVDRPVATIRLLRRTMAETSRDSGIQGIFARPYIDLEPYLDLSPLGEIHEEICLGLTQVPIDYTGGSHRTMGIMPPSRLGEALADYGEVIRGLSDAEFLTFQRLSDDPSAIDRSARAALEFGEERDIPLSRRQMLWLKFRHGVYFPWKVYVELIPNRTWSEKSRSEGKDFTRLARSFFPRTIAYVKSLPFASIGRCNIMGLEANDHGTVHRDGEGDQPEPDHFITLCPAGNKRLFLWDERARRKTVVSGRAYWFNDHDYHGVEAAPFFRYSLRVDGVFTPQFIEALRRDVRDARGGRGADEAGDAGPAPRDREEAAA</sequence>
<dbReference type="AlphaFoldDB" id="A0A2L0ETD7"/>
<gene>
    <name evidence="2" type="ORF">SOCE26_039990</name>
</gene>
<evidence type="ECO:0000313" key="2">
    <source>
        <dbReference type="EMBL" id="AUX42566.1"/>
    </source>
</evidence>
<protein>
    <submittedName>
        <fullName evidence="2">Uncharacterized protein</fullName>
    </submittedName>
</protein>
<accession>A0A2L0ETD7</accession>
<name>A0A2L0ETD7_SORCE</name>
<evidence type="ECO:0000256" key="1">
    <source>
        <dbReference type="SAM" id="MobiDB-lite"/>
    </source>
</evidence>
<dbReference type="EMBL" id="CP012673">
    <property type="protein sequence ID" value="AUX42566.1"/>
    <property type="molecule type" value="Genomic_DNA"/>
</dbReference>